<feature type="transmembrane region" description="Helical" evidence="1">
    <location>
        <begin position="431"/>
        <end position="449"/>
    </location>
</feature>
<name>A0A1Y2JZJ7_9PROT</name>
<evidence type="ECO:0000256" key="1">
    <source>
        <dbReference type="SAM" id="Phobius"/>
    </source>
</evidence>
<keyword evidence="1" id="KW-1133">Transmembrane helix</keyword>
<sequence>MAVFPRKTRYWLDGLMVIALIAVGYAVGLRHLNQVAPDHNVFSDSHRQFAPAVMLACGRGFVDVASVRPPALTRFLAESQAQRAQRFDCAELPPDLRTRPISQWQGANPYLPYVTGWMWRWRGIDWDVMLPLLALLHGVVGGLAYLLFRYGMGRPPALLMAAYVLASDHFLAALESFPHYVKTPFVMAVFVLLLMLALRRRPWWLLLLLATVLGLVVGVGDGFSLDLDLAIPPAVVTLLAFARTRIGDATLWGARVVAVMLFFVGVLSGTWPMAQWANPSSNPAPMLISGADNAFIQQLRLKNSLYEVSYMQGDAARNVRIRDYAARVMGLPLDAPSAAPDDHPQPAEIHASDALFLEMLNRTPADFIARGLASAQRIADEGAIKRNGWLAITLAWLLLALYSSRLALFAGLFYLYFAAVPGLLFRSDHSFHLKVLPLFALGFLLWLAVRPLAAGLLRTGWFDWRARQRRFLVAVSNNFFDVLERLSWRPLAVAGLTLTLLVSAPLWLARGVQDARMRAYIEEIVALPVQTLSMRVKQQNDVSVLLELKNFPPRARADTPQVGYLTLTFSRARCGLDRTPIGLRYEGLDEPLATPSRRMRVMLPESGNLTLYLPVYAQEQLPRFQGLEIDRGGHACLIYVGQTAPQALREQAPLLLSLALPWNWRETPLYLTFPKWGERYRLSDWFTHQQTHVDAGLGAAGL</sequence>
<keyword evidence="1" id="KW-0472">Membrane</keyword>
<keyword evidence="1 2" id="KW-0812">Transmembrane</keyword>
<feature type="transmembrane region" description="Helical" evidence="1">
    <location>
        <begin position="128"/>
        <end position="148"/>
    </location>
</feature>
<proteinExistence type="predicted"/>
<keyword evidence="3" id="KW-1185">Reference proteome</keyword>
<feature type="transmembrane region" description="Helical" evidence="1">
    <location>
        <begin position="253"/>
        <end position="274"/>
    </location>
</feature>
<gene>
    <name evidence="2" type="ORF">MAIT1_00787</name>
</gene>
<feature type="transmembrane region" description="Helical" evidence="1">
    <location>
        <begin position="488"/>
        <end position="508"/>
    </location>
</feature>
<comment type="caution">
    <text evidence="2">The sequence shown here is derived from an EMBL/GenBank/DDBJ whole genome shotgun (WGS) entry which is preliminary data.</text>
</comment>
<reference evidence="2 3" key="1">
    <citation type="journal article" date="2016" name="BMC Genomics">
        <title>Combined genomic and structural analyses of a cultured magnetotactic bacterium reveals its niche adaptation to a dynamic environment.</title>
        <authorList>
            <person name="Araujo A.C."/>
            <person name="Morillo V."/>
            <person name="Cypriano J."/>
            <person name="Teixeira L.C."/>
            <person name="Leao P."/>
            <person name="Lyra S."/>
            <person name="Almeida L.G."/>
            <person name="Bazylinski D.A."/>
            <person name="Vasconcellos A.T."/>
            <person name="Abreu F."/>
            <person name="Lins U."/>
        </authorList>
    </citation>
    <scope>NUCLEOTIDE SEQUENCE [LARGE SCALE GENOMIC DNA]</scope>
    <source>
        <strain evidence="2 3">IT-1</strain>
    </source>
</reference>
<evidence type="ECO:0000313" key="3">
    <source>
        <dbReference type="Proteomes" id="UP000194003"/>
    </source>
</evidence>
<dbReference type="STRING" id="1434232.MAIT1_00787"/>
<feature type="transmembrane region" description="Helical" evidence="1">
    <location>
        <begin position="205"/>
        <end position="223"/>
    </location>
</feature>
<dbReference type="EMBL" id="LVJN01000021">
    <property type="protein sequence ID" value="OSM00299.1"/>
    <property type="molecule type" value="Genomic_DNA"/>
</dbReference>
<evidence type="ECO:0000313" key="2">
    <source>
        <dbReference type="EMBL" id="OSM00299.1"/>
    </source>
</evidence>
<feature type="transmembrane region" description="Helical" evidence="1">
    <location>
        <begin position="180"/>
        <end position="198"/>
    </location>
</feature>
<feature type="transmembrane region" description="Helical" evidence="1">
    <location>
        <begin position="12"/>
        <end position="32"/>
    </location>
</feature>
<organism evidence="2 3">
    <name type="scientific">Magnetofaba australis IT-1</name>
    <dbReference type="NCBI Taxonomy" id="1434232"/>
    <lineage>
        <taxon>Bacteria</taxon>
        <taxon>Pseudomonadati</taxon>
        <taxon>Pseudomonadota</taxon>
        <taxon>Magnetococcia</taxon>
        <taxon>Magnetococcales</taxon>
        <taxon>Magnetococcaceae</taxon>
        <taxon>Magnetofaba</taxon>
    </lineage>
</organism>
<protein>
    <submittedName>
        <fullName evidence="2">Putative transmembrane protein</fullName>
    </submittedName>
</protein>
<dbReference type="AlphaFoldDB" id="A0A1Y2JZJ7"/>
<feature type="transmembrane region" description="Helical" evidence="1">
    <location>
        <begin position="394"/>
        <end position="419"/>
    </location>
</feature>
<dbReference type="Proteomes" id="UP000194003">
    <property type="component" value="Unassembled WGS sequence"/>
</dbReference>
<dbReference type="RefSeq" id="WP_085446874.1">
    <property type="nucleotide sequence ID" value="NZ_LVJN01000021.1"/>
</dbReference>
<accession>A0A1Y2JZJ7</accession>